<reference evidence="3 6" key="2">
    <citation type="submission" date="2017-02" db="EMBL/GenBank/DDBJ databases">
        <title>Clonality and virulence of isolates of VRE in Hematopoietic Stem Cell Transplanted (HSCT) patients.</title>
        <authorList>
            <person name="Marchi A.P."/>
            <person name="Martins R.C."/>
            <person name="Marie S.K."/>
            <person name="Levin A.S."/>
            <person name="Costa S.F."/>
        </authorList>
    </citation>
    <scope>NUCLEOTIDE SEQUENCE [LARGE SCALE GENOMIC DNA]</scope>
    <source>
        <strain evidence="3 6">LIM1759</strain>
    </source>
</reference>
<reference evidence="2" key="4">
    <citation type="submission" date="2023-03" db="EMBL/GenBank/DDBJ databases">
        <authorList>
            <person name="Shen W."/>
            <person name="Cai J."/>
        </authorList>
    </citation>
    <scope>NUCLEOTIDE SEQUENCE</scope>
    <source>
        <strain evidence="2">B1010-2</strain>
    </source>
</reference>
<evidence type="ECO:0000313" key="5">
    <source>
        <dbReference type="Proteomes" id="UP000183509"/>
    </source>
</evidence>
<evidence type="ECO:0000313" key="6">
    <source>
        <dbReference type="Proteomes" id="UP000191171"/>
    </source>
</evidence>
<dbReference type="Proteomes" id="UP000191171">
    <property type="component" value="Unassembled WGS sequence"/>
</dbReference>
<evidence type="ECO:0000313" key="3">
    <source>
        <dbReference type="EMBL" id="OOL82934.1"/>
    </source>
</evidence>
<dbReference type="EMBL" id="WEFP01000001">
    <property type="protein sequence ID" value="KAB7576794.1"/>
    <property type="molecule type" value="Genomic_DNA"/>
</dbReference>
<reference evidence="4 5" key="1">
    <citation type="submission" date="2016-04" db="EMBL/GenBank/DDBJ databases">
        <authorList>
            <person name="Millard A."/>
        </authorList>
    </citation>
    <scope>NUCLEOTIDE SEQUENCE [LARGE SCALE GENOMIC DNA]</scope>
    <source>
        <strain evidence="4">Isolate 22</strain>
    </source>
</reference>
<evidence type="ECO:0000313" key="4">
    <source>
        <dbReference type="EMBL" id="SAM49924.1"/>
    </source>
</evidence>
<comment type="caution">
    <text evidence="3">The sequence shown here is derived from an EMBL/GenBank/DDBJ whole genome shotgun (WGS) entry which is preliminary data.</text>
</comment>
<evidence type="ECO:0000313" key="1">
    <source>
        <dbReference type="EMBL" id="KAB7576794.1"/>
    </source>
</evidence>
<gene>
    <name evidence="3" type="ORF">B1P95_06590</name>
    <name evidence="4" type="ORF">DTPHA_602118</name>
    <name evidence="1" type="ORF">GBM73_05480</name>
    <name evidence="2" type="ORF">P6Z85_10380</name>
</gene>
<dbReference type="Proteomes" id="UP001260956">
    <property type="component" value="Unassembled WGS sequence"/>
</dbReference>
<evidence type="ECO:0000313" key="2">
    <source>
        <dbReference type="EMBL" id="MDT2370550.1"/>
    </source>
</evidence>
<dbReference type="Proteomes" id="UP000183509">
    <property type="component" value="Unassembled WGS sequence"/>
</dbReference>
<dbReference type="RefSeq" id="WP_002347162.1">
    <property type="nucleotide sequence ID" value="NZ_AP026655.1"/>
</dbReference>
<dbReference type="Proteomes" id="UP000469871">
    <property type="component" value="Unassembled WGS sequence"/>
</dbReference>
<proteinExistence type="predicted"/>
<protein>
    <submittedName>
        <fullName evidence="3">Uncharacterized protein</fullName>
    </submittedName>
</protein>
<reference evidence="1 7" key="3">
    <citation type="submission" date="2019-10" db="EMBL/GenBank/DDBJ databases">
        <title>Evolutionary dynamics of vancomycin-resistant Enterococcus faecium during gastrointestinal tract colonization and bloodstream infection in immunocompromised pediatric patients.</title>
        <authorList>
            <person name="Chilambi G.S."/>
            <person name="Nordstrom H.R."/>
            <person name="Evans D.R."/>
            <person name="Ferrolino J."/>
            <person name="Hayden R.T."/>
            <person name="Maron G.M."/>
            <person name="Vo A.N."/>
            <person name="Gilmore M.S."/>
            <person name="Wolf J."/>
            <person name="Rosch J.W."/>
            <person name="Van Tyne D."/>
        </authorList>
    </citation>
    <scope>NUCLEOTIDE SEQUENCE [LARGE SCALE GENOMIC DNA]</scope>
    <source>
        <strain evidence="1 7">VRECG27</strain>
    </source>
</reference>
<sequence length="64" mass="7434">MMIQLAGIQTGKIYFSGESKSEANQWLLKTYTNNKKLRKKYPDLLLKDDQIMPEPMILTRKEGS</sequence>
<name>A0A132ZI35_ENTFC</name>
<dbReference type="EMBL" id="JARPTX010000037">
    <property type="protein sequence ID" value="MDT2370550.1"/>
    <property type="molecule type" value="Genomic_DNA"/>
</dbReference>
<dbReference type="EMBL" id="MVGJ01000030">
    <property type="protein sequence ID" value="OOL82934.1"/>
    <property type="molecule type" value="Genomic_DNA"/>
</dbReference>
<dbReference type="AlphaFoldDB" id="A0A132ZI35"/>
<evidence type="ECO:0000313" key="7">
    <source>
        <dbReference type="Proteomes" id="UP000469871"/>
    </source>
</evidence>
<accession>A0A132ZI35</accession>
<organism evidence="3 6">
    <name type="scientific">Enterococcus faecium</name>
    <name type="common">Streptococcus faecium</name>
    <dbReference type="NCBI Taxonomy" id="1352"/>
    <lineage>
        <taxon>Bacteria</taxon>
        <taxon>Bacillati</taxon>
        <taxon>Bacillota</taxon>
        <taxon>Bacilli</taxon>
        <taxon>Lactobacillales</taxon>
        <taxon>Enterococcaceae</taxon>
        <taxon>Enterococcus</taxon>
    </lineage>
</organism>
<dbReference type="EMBL" id="FKLM01000043">
    <property type="protein sequence ID" value="SAM49924.1"/>
    <property type="molecule type" value="Genomic_DNA"/>
</dbReference>